<organism evidence="2 3">
    <name type="scientific">Apiospora arundinis</name>
    <dbReference type="NCBI Taxonomy" id="335852"/>
    <lineage>
        <taxon>Eukaryota</taxon>
        <taxon>Fungi</taxon>
        <taxon>Dikarya</taxon>
        <taxon>Ascomycota</taxon>
        <taxon>Pezizomycotina</taxon>
        <taxon>Sordariomycetes</taxon>
        <taxon>Xylariomycetidae</taxon>
        <taxon>Amphisphaeriales</taxon>
        <taxon>Apiosporaceae</taxon>
        <taxon>Apiospora</taxon>
    </lineage>
</organism>
<feature type="signal peptide" evidence="1">
    <location>
        <begin position="1"/>
        <end position="20"/>
    </location>
</feature>
<evidence type="ECO:0000256" key="1">
    <source>
        <dbReference type="SAM" id="SignalP"/>
    </source>
</evidence>
<keyword evidence="3" id="KW-1185">Reference proteome</keyword>
<dbReference type="PANTHER" id="PTHR41775:SF1">
    <property type="entry name" value="PEPTIDASE M6-LIKE DOMAIN-CONTAINING PROTEIN"/>
    <property type="match status" value="1"/>
</dbReference>
<dbReference type="NCBIfam" id="TIGR03296">
    <property type="entry name" value="M6dom_TIGR03296"/>
    <property type="match status" value="1"/>
</dbReference>
<feature type="chain" id="PRO_5046184683" description="M6 family metalloprotease domain-containing protein" evidence="1">
    <location>
        <begin position="21"/>
        <end position="419"/>
    </location>
</feature>
<evidence type="ECO:0000313" key="3">
    <source>
        <dbReference type="Proteomes" id="UP001390339"/>
    </source>
</evidence>
<dbReference type="Proteomes" id="UP001390339">
    <property type="component" value="Unassembled WGS sequence"/>
</dbReference>
<evidence type="ECO:0000313" key="2">
    <source>
        <dbReference type="EMBL" id="KAK8873490.1"/>
    </source>
</evidence>
<protein>
    <recommendedName>
        <fullName evidence="4">M6 family metalloprotease domain-containing protein</fullName>
    </recommendedName>
</protein>
<proteinExistence type="predicted"/>
<sequence>MISKLAAAAAALSLWSGASAAYPSIPVLKDVIGGTANACKLAAGPNGGKLAGFDLADNVKSTGSIKGWMMFIDFPDAEGNGTDPQAIFDSHAPAAETWYHTSSYEKLSLQISGDTKQIYRMPVTTASYQWEGGISSFHLMNYVQDALDAYMKAHGGDASIFPEMDILYLVAPPSATFSNSYAYMYEPETRLPEGAGNETVGTAVAHRAVAFGHDFHSEFNARGYKVLVHETGHTFGLPDYYLTNGTGSPGDLVGGFSLMGATFEQAPDMFGWDKWRMGWLADSAVQCITEKGSTTHVLSPLEKPAESGSKQVVVVATSSTTMLVAEARTKNGVDNELCGPGVLLYTVDTNVASGQGPIRVLNGIDLDLRWCGGYVANLAPLSFTSPRKSSLTLEEFGVTVTLTEHNEATDHWTIKVDYK</sequence>
<gene>
    <name evidence="2" type="ORF">PGQ11_004004</name>
</gene>
<comment type="caution">
    <text evidence="2">The sequence shown here is derived from an EMBL/GenBank/DDBJ whole genome shotgun (WGS) entry which is preliminary data.</text>
</comment>
<reference evidence="2 3" key="1">
    <citation type="journal article" date="2024" name="IMA Fungus">
        <title>Apiospora arundinis, a panoply of carbohydrate-active enzymes and secondary metabolites.</title>
        <authorList>
            <person name="Sorensen T."/>
            <person name="Petersen C."/>
            <person name="Muurmann A.T."/>
            <person name="Christiansen J.V."/>
            <person name="Brundto M.L."/>
            <person name="Overgaard C.K."/>
            <person name="Boysen A.T."/>
            <person name="Wollenberg R.D."/>
            <person name="Larsen T.O."/>
            <person name="Sorensen J.L."/>
            <person name="Nielsen K.L."/>
            <person name="Sondergaard T.E."/>
        </authorList>
    </citation>
    <scope>NUCLEOTIDE SEQUENCE [LARGE SCALE GENOMIC DNA]</scope>
    <source>
        <strain evidence="2 3">AAU 773</strain>
    </source>
</reference>
<dbReference type="InterPro" id="IPR008757">
    <property type="entry name" value="Peptidase_M6-like_domain"/>
</dbReference>
<keyword evidence="1" id="KW-0732">Signal</keyword>
<accession>A0ABR2J803</accession>
<name>A0ABR2J803_9PEZI</name>
<evidence type="ECO:0008006" key="4">
    <source>
        <dbReference type="Google" id="ProtNLM"/>
    </source>
</evidence>
<dbReference type="SUPFAM" id="SSF55486">
    <property type="entry name" value="Metalloproteases ('zincins'), catalytic domain"/>
    <property type="match status" value="1"/>
</dbReference>
<dbReference type="PANTHER" id="PTHR41775">
    <property type="entry name" value="SECRETED PROTEIN-RELATED"/>
    <property type="match status" value="1"/>
</dbReference>
<dbReference type="EMBL" id="JAPCWZ010000003">
    <property type="protein sequence ID" value="KAK8873490.1"/>
    <property type="molecule type" value="Genomic_DNA"/>
</dbReference>